<dbReference type="AlphaFoldDB" id="A0A9P8Q082"/>
<feature type="region of interest" description="Disordered" evidence="1">
    <location>
        <begin position="412"/>
        <end position="683"/>
    </location>
</feature>
<feature type="region of interest" description="Disordered" evidence="1">
    <location>
        <begin position="101"/>
        <end position="136"/>
    </location>
</feature>
<evidence type="ECO:0000256" key="1">
    <source>
        <dbReference type="SAM" id="MobiDB-lite"/>
    </source>
</evidence>
<feature type="compositionally biased region" description="Polar residues" evidence="1">
    <location>
        <begin position="636"/>
        <end position="648"/>
    </location>
</feature>
<feature type="region of interest" description="Disordered" evidence="1">
    <location>
        <begin position="193"/>
        <end position="221"/>
    </location>
</feature>
<evidence type="ECO:0000313" key="3">
    <source>
        <dbReference type="Proteomes" id="UP000774326"/>
    </source>
</evidence>
<comment type="caution">
    <text evidence="2">The sequence shown here is derived from an EMBL/GenBank/DDBJ whole genome shotgun (WGS) entry which is preliminary data.</text>
</comment>
<protein>
    <submittedName>
        <fullName evidence="2">Uncharacterized protein</fullName>
    </submittedName>
</protein>
<feature type="compositionally biased region" description="Polar residues" evidence="1">
    <location>
        <begin position="445"/>
        <end position="462"/>
    </location>
</feature>
<feature type="compositionally biased region" description="Low complexity" evidence="1">
    <location>
        <begin position="271"/>
        <end position="280"/>
    </location>
</feature>
<dbReference type="Proteomes" id="UP000774326">
    <property type="component" value="Unassembled WGS sequence"/>
</dbReference>
<reference evidence="2" key="1">
    <citation type="journal article" date="2021" name="Open Biol.">
        <title>Shared evolutionary footprints suggest mitochondrial oxidative damage underlies multiple complex I losses in fungi.</title>
        <authorList>
            <person name="Schikora-Tamarit M.A."/>
            <person name="Marcet-Houben M."/>
            <person name="Nosek J."/>
            <person name="Gabaldon T."/>
        </authorList>
    </citation>
    <scope>NUCLEOTIDE SEQUENCE</scope>
    <source>
        <strain evidence="2">CBS2887</strain>
    </source>
</reference>
<accession>A0A9P8Q082</accession>
<name>A0A9P8Q082_WICPI</name>
<evidence type="ECO:0000313" key="2">
    <source>
        <dbReference type="EMBL" id="KAH3681442.1"/>
    </source>
</evidence>
<reference evidence="2" key="2">
    <citation type="submission" date="2021-01" db="EMBL/GenBank/DDBJ databases">
        <authorList>
            <person name="Schikora-Tamarit M.A."/>
        </authorList>
    </citation>
    <scope>NUCLEOTIDE SEQUENCE</scope>
    <source>
        <strain evidence="2">CBS2887</strain>
    </source>
</reference>
<feature type="compositionally biased region" description="Low complexity" evidence="1">
    <location>
        <begin position="211"/>
        <end position="221"/>
    </location>
</feature>
<feature type="region of interest" description="Disordered" evidence="1">
    <location>
        <begin position="242"/>
        <end position="315"/>
    </location>
</feature>
<feature type="compositionally biased region" description="Low complexity" evidence="1">
    <location>
        <begin position="554"/>
        <end position="608"/>
    </location>
</feature>
<feature type="compositionally biased region" description="Polar residues" evidence="1">
    <location>
        <begin position="491"/>
        <end position="501"/>
    </location>
</feature>
<feature type="compositionally biased region" description="Polar residues" evidence="1">
    <location>
        <begin position="511"/>
        <end position="521"/>
    </location>
</feature>
<gene>
    <name evidence="2" type="ORF">WICPIJ_007599</name>
</gene>
<proteinExistence type="predicted"/>
<dbReference type="EMBL" id="JAEUBG010004417">
    <property type="protein sequence ID" value="KAH3681442.1"/>
    <property type="molecule type" value="Genomic_DNA"/>
</dbReference>
<feature type="compositionally biased region" description="Polar residues" evidence="1">
    <location>
        <begin position="196"/>
        <end position="210"/>
    </location>
</feature>
<organism evidence="2 3">
    <name type="scientific">Wickerhamomyces pijperi</name>
    <name type="common">Yeast</name>
    <name type="synonym">Pichia pijperi</name>
    <dbReference type="NCBI Taxonomy" id="599730"/>
    <lineage>
        <taxon>Eukaryota</taxon>
        <taxon>Fungi</taxon>
        <taxon>Dikarya</taxon>
        <taxon>Ascomycota</taxon>
        <taxon>Saccharomycotina</taxon>
        <taxon>Saccharomycetes</taxon>
        <taxon>Phaffomycetales</taxon>
        <taxon>Wickerhamomycetaceae</taxon>
        <taxon>Wickerhamomyces</taxon>
    </lineage>
</organism>
<feature type="compositionally biased region" description="Low complexity" evidence="1">
    <location>
        <begin position="664"/>
        <end position="683"/>
    </location>
</feature>
<sequence length="683" mass="74200">MSRATSLEQFQGSFIQQNYTLSIGFTFTSVNGFNFKSHKTPDLSRYSQYYQPQNQSGQSETEQRVLSSNAAANALRTYSLTSGSSLPSSYNSNKNVRAAASASASKLRTNSLTNQSRLNSLNSNSQRFSSSRTNSLLSSANTMSERIIIIKTQNTQGRTQSITREIIQNFGNYEISKRELINDPSEIEAIERDEQQLNSSRNGSLIGSRTGSFGSSNGPFGNVSMNANGNLELNAIQEEEDGGDAFDNFDSANVNQDEEEEEAQPTSAPMSPIRSILKSSSPPPPESPELELGTGSKEEDIEDDVHSDGGSVYSDAFETLPKNKLKNKQLIKNKSKKRATFASDSIDLNNTGANSSRLSSLTSQTSYNTKFNQGPLRRGIRPTSNAANAGPNLTQEQLYQQAYHVALKKVYGDDDSRSKARGPGSQSETKIFKSYSLRDKKPSPNGMTNSEKTTQASENGTSAAAGMAMSQSKRPERRLDIDSDEEPEFNQPVTSAASQPSVMRPSEDSKTTVNTTPSKSKLSGFAALFSGKNQANNSSKKMKNKGLDPTLNPSNHTHINQTNNTEQQQPPTQSPPSLQMSSNGSTSSTSMLSPVSMNNTIITTPPTTSYNLDYPTPPTTGSSHLEQQQQQQQQQSVDNRVFSNATVGSTSTANTTKKTKDAVKTSSKGKFKFSSLFKRNSSG</sequence>
<feature type="compositionally biased region" description="Low complexity" evidence="1">
    <location>
        <begin position="355"/>
        <end position="366"/>
    </location>
</feature>
<keyword evidence="3" id="KW-1185">Reference proteome</keyword>
<feature type="region of interest" description="Disordered" evidence="1">
    <location>
        <begin position="346"/>
        <end position="390"/>
    </location>
</feature>